<sequence>SFSFRVSGVSATLLLASQLPISGGAFRSSCCWQTKRRL</sequence>
<gene>
    <name evidence="2" type="ORF">L195_g044346</name>
</gene>
<accession>A0A2K3MBT3</accession>
<organism evidence="2 3">
    <name type="scientific">Trifolium pratense</name>
    <name type="common">Red clover</name>
    <dbReference type="NCBI Taxonomy" id="57577"/>
    <lineage>
        <taxon>Eukaryota</taxon>
        <taxon>Viridiplantae</taxon>
        <taxon>Streptophyta</taxon>
        <taxon>Embryophyta</taxon>
        <taxon>Tracheophyta</taxon>
        <taxon>Spermatophyta</taxon>
        <taxon>Magnoliopsida</taxon>
        <taxon>eudicotyledons</taxon>
        <taxon>Gunneridae</taxon>
        <taxon>Pentapetalae</taxon>
        <taxon>rosids</taxon>
        <taxon>fabids</taxon>
        <taxon>Fabales</taxon>
        <taxon>Fabaceae</taxon>
        <taxon>Papilionoideae</taxon>
        <taxon>50 kb inversion clade</taxon>
        <taxon>NPAAA clade</taxon>
        <taxon>Hologalegina</taxon>
        <taxon>IRL clade</taxon>
        <taxon>Trifolieae</taxon>
        <taxon>Trifolium</taxon>
    </lineage>
</organism>
<evidence type="ECO:0000256" key="1">
    <source>
        <dbReference type="SAM" id="SignalP"/>
    </source>
</evidence>
<evidence type="ECO:0000313" key="3">
    <source>
        <dbReference type="Proteomes" id="UP000236291"/>
    </source>
</evidence>
<dbReference type="AlphaFoldDB" id="A0A2K3MBT3"/>
<protein>
    <submittedName>
        <fullName evidence="2">Uncharacterized protein</fullName>
    </submittedName>
</protein>
<dbReference type="EMBL" id="ASHM01055995">
    <property type="protein sequence ID" value="PNX88244.1"/>
    <property type="molecule type" value="Genomic_DNA"/>
</dbReference>
<reference evidence="2 3" key="1">
    <citation type="journal article" date="2014" name="Am. J. Bot.">
        <title>Genome assembly and annotation for red clover (Trifolium pratense; Fabaceae).</title>
        <authorList>
            <person name="Istvanek J."/>
            <person name="Jaros M."/>
            <person name="Krenek A."/>
            <person name="Repkova J."/>
        </authorList>
    </citation>
    <scope>NUCLEOTIDE SEQUENCE [LARGE SCALE GENOMIC DNA]</scope>
    <source>
        <strain evidence="3">cv. Tatra</strain>
        <tissue evidence="2">Young leaves</tissue>
    </source>
</reference>
<name>A0A2K3MBT3_TRIPR</name>
<reference evidence="2 3" key="2">
    <citation type="journal article" date="2017" name="Front. Plant Sci.">
        <title>Gene Classification and Mining of Molecular Markers Useful in Red Clover (Trifolium pratense) Breeding.</title>
        <authorList>
            <person name="Istvanek J."/>
            <person name="Dluhosova J."/>
            <person name="Dluhos P."/>
            <person name="Patkova L."/>
            <person name="Nedelnik J."/>
            <person name="Repkova J."/>
        </authorList>
    </citation>
    <scope>NUCLEOTIDE SEQUENCE [LARGE SCALE GENOMIC DNA]</scope>
    <source>
        <strain evidence="3">cv. Tatra</strain>
        <tissue evidence="2">Young leaves</tissue>
    </source>
</reference>
<comment type="caution">
    <text evidence="2">The sequence shown here is derived from an EMBL/GenBank/DDBJ whole genome shotgun (WGS) entry which is preliminary data.</text>
</comment>
<feature type="chain" id="PRO_5014461852" evidence="1">
    <location>
        <begin position="19"/>
        <end position="38"/>
    </location>
</feature>
<dbReference type="Proteomes" id="UP000236291">
    <property type="component" value="Unassembled WGS sequence"/>
</dbReference>
<feature type="non-terminal residue" evidence="2">
    <location>
        <position position="1"/>
    </location>
</feature>
<feature type="signal peptide" evidence="1">
    <location>
        <begin position="1"/>
        <end position="18"/>
    </location>
</feature>
<evidence type="ECO:0000313" key="2">
    <source>
        <dbReference type="EMBL" id="PNX88244.1"/>
    </source>
</evidence>
<keyword evidence="1" id="KW-0732">Signal</keyword>
<proteinExistence type="predicted"/>